<evidence type="ECO:0000256" key="11">
    <source>
        <dbReference type="ARBA" id="ARBA00022884"/>
    </source>
</evidence>
<dbReference type="GO" id="GO:0000287">
    <property type="term" value="F:magnesium ion binding"/>
    <property type="evidence" value="ECO:0007669"/>
    <property type="project" value="UniProtKB-UniRule"/>
</dbReference>
<dbReference type="InterPro" id="IPR005147">
    <property type="entry name" value="tRNA_synthase_B5-dom"/>
</dbReference>
<keyword evidence="4 15" id="KW-0963">Cytoplasm</keyword>
<evidence type="ECO:0000256" key="14">
    <source>
        <dbReference type="ARBA" id="ARBA00049255"/>
    </source>
</evidence>
<dbReference type="InterPro" id="IPR005146">
    <property type="entry name" value="B3/B4_tRNA-bd"/>
</dbReference>
<dbReference type="PANTHER" id="PTHR10947">
    <property type="entry name" value="PHENYLALANYL-TRNA SYNTHETASE BETA CHAIN AND LEUCINE-RICH REPEAT-CONTAINING PROTEIN 47"/>
    <property type="match status" value="1"/>
</dbReference>
<sequence>MKFTLSWLKRHLKTDATIEEVAEAMTLAGLEVEEIIDPAKALSAFTIAHVISAEKHPDADKLQVCQVETVDGPKQIVCGAPNARAGIAVAYAPLGAYIPGLDFALDKKPRKIRGVESSGMMCSGKELEMGDDHDGILELDPSQFPVGQAISDAMGANDPVIDFEVTPNRPDWLGVNSIARDLAAVGLGELITPAIEPVAGTFPCDQEITIEDTDGCPAFVGRIVRGVKNGPSPQWLQDQLKSIGLRPISALVDITNFVTYDRARPLHFYDLNKVQGAIMVRRGKDETFEALDDKLYTASASDIAITDTSGILGLGGIVGGESTGVDENTTDILIESAYFDPLTIRRTAKRLGVNSDAKYRFERGVDTGGLIDGAELATRLVMDICGGEPSDIKVAGEIPATPADVNFNTDLVERLTGLKLSDFAMEKILTDLGFGVVKGETWTVTVPSFRRDAVGGADLVEEIARIHGFHNLEAVSLPPLPGRREPTATLTQNRTRLARRALALQGLSEAITWSFVLEDHAKAFDGGQANLALDNPISNDLNWMRPSALIHLLLAGQRSANQGYPGAALFELGPIFQGTAPDEQSLSLAGMRRVEPSRDWAGAVDITALTAKADVMSALAAMGANTDNLQVMDAVGSYWHPGRSASLRLGPKNVLASFGELHPRALKSLGIDGRVVAFEIAPDNLPAPKKKSASKAKSALTLSDLMPVHRDFAFIVSEDVRSGDILRAAKGADKQLISEVSLFDVYRGKGVDEGHKSLAIDVTLTPKAATLTDADIEAVSSKIIDKVMKAGGRLRG</sequence>
<evidence type="ECO:0000259" key="18">
    <source>
        <dbReference type="PROSITE" id="PS51447"/>
    </source>
</evidence>
<evidence type="ECO:0000256" key="15">
    <source>
        <dbReference type="HAMAP-Rule" id="MF_00283"/>
    </source>
</evidence>
<evidence type="ECO:0000313" key="20">
    <source>
        <dbReference type="EMBL" id="GGX65801.1"/>
    </source>
</evidence>
<dbReference type="NCBIfam" id="NF045760">
    <property type="entry name" value="YtpR"/>
    <property type="match status" value="1"/>
</dbReference>
<dbReference type="InterPro" id="IPR005121">
    <property type="entry name" value="Fdx_antiC-bd"/>
</dbReference>
<dbReference type="HAMAP" id="MF_00283">
    <property type="entry name" value="Phe_tRNA_synth_beta1"/>
    <property type="match status" value="1"/>
</dbReference>
<evidence type="ECO:0000256" key="9">
    <source>
        <dbReference type="ARBA" id="ARBA00022840"/>
    </source>
</evidence>
<dbReference type="SUPFAM" id="SSF54991">
    <property type="entry name" value="Anticodon-binding domain of PheRS"/>
    <property type="match status" value="1"/>
</dbReference>
<evidence type="ECO:0000259" key="17">
    <source>
        <dbReference type="PROSITE" id="PS50886"/>
    </source>
</evidence>
<dbReference type="SUPFAM" id="SSF50249">
    <property type="entry name" value="Nucleic acid-binding proteins"/>
    <property type="match status" value="1"/>
</dbReference>
<dbReference type="Gene3D" id="3.30.56.10">
    <property type="match status" value="2"/>
</dbReference>
<dbReference type="PROSITE" id="PS51483">
    <property type="entry name" value="B5"/>
    <property type="match status" value="1"/>
</dbReference>
<dbReference type="Pfam" id="PF03483">
    <property type="entry name" value="B3_4"/>
    <property type="match status" value="1"/>
</dbReference>
<feature type="binding site" evidence="15">
    <location>
        <position position="458"/>
    </location>
    <ligand>
        <name>Mg(2+)</name>
        <dbReference type="ChEBI" id="CHEBI:18420"/>
        <note>shared with alpha subunit</note>
    </ligand>
</feature>
<organism evidence="20 21">
    <name type="scientific">Litorimonas cladophorae</name>
    <dbReference type="NCBI Taxonomy" id="1220491"/>
    <lineage>
        <taxon>Bacteria</taxon>
        <taxon>Pseudomonadati</taxon>
        <taxon>Pseudomonadota</taxon>
        <taxon>Alphaproteobacteria</taxon>
        <taxon>Maricaulales</taxon>
        <taxon>Robiginitomaculaceae</taxon>
    </lineage>
</organism>
<feature type="domain" description="TRNA-binding" evidence="17">
    <location>
        <begin position="39"/>
        <end position="151"/>
    </location>
</feature>
<feature type="binding site" evidence="15">
    <location>
        <position position="462"/>
    </location>
    <ligand>
        <name>Mg(2+)</name>
        <dbReference type="ChEBI" id="CHEBI:18420"/>
        <note>shared with alpha subunit</note>
    </ligand>
</feature>
<dbReference type="PANTHER" id="PTHR10947:SF0">
    <property type="entry name" value="PHENYLALANINE--TRNA LIGASE BETA SUBUNIT"/>
    <property type="match status" value="1"/>
</dbReference>
<dbReference type="Gene3D" id="3.50.40.10">
    <property type="entry name" value="Phenylalanyl-trna Synthetase, Chain B, domain 3"/>
    <property type="match status" value="1"/>
</dbReference>
<dbReference type="InterPro" id="IPR012340">
    <property type="entry name" value="NA-bd_OB-fold"/>
</dbReference>
<evidence type="ECO:0000256" key="8">
    <source>
        <dbReference type="ARBA" id="ARBA00022741"/>
    </source>
</evidence>
<protein>
    <recommendedName>
        <fullName evidence="15">Phenylalanine--tRNA ligase beta subunit</fullName>
        <ecNumber evidence="15">6.1.1.20</ecNumber>
    </recommendedName>
    <alternativeName>
        <fullName evidence="15">Phenylalanyl-tRNA synthetase beta subunit</fullName>
        <shortName evidence="15">PheRS</shortName>
    </alternativeName>
</protein>
<keyword evidence="9 15" id="KW-0067">ATP-binding</keyword>
<dbReference type="NCBIfam" id="TIGR00472">
    <property type="entry name" value="pheT_bact"/>
    <property type="match status" value="1"/>
</dbReference>
<dbReference type="SMART" id="SM00896">
    <property type="entry name" value="FDX-ACB"/>
    <property type="match status" value="1"/>
</dbReference>
<reference evidence="20 21" key="1">
    <citation type="journal article" date="2014" name="Int. J. Syst. Evol. Microbiol.">
        <title>Complete genome sequence of Corynebacterium casei LMG S-19264T (=DSM 44701T), isolated from a smear-ripened cheese.</title>
        <authorList>
            <consortium name="US DOE Joint Genome Institute (JGI-PGF)"/>
            <person name="Walter F."/>
            <person name="Albersmeier A."/>
            <person name="Kalinowski J."/>
            <person name="Ruckert C."/>
        </authorList>
    </citation>
    <scope>NUCLEOTIDE SEQUENCE [LARGE SCALE GENOMIC DNA]</scope>
    <source>
        <strain evidence="20 21">KCTC 23968</strain>
    </source>
</reference>
<feature type="domain" description="FDX-ACB" evidence="18">
    <location>
        <begin position="703"/>
        <end position="795"/>
    </location>
</feature>
<keyword evidence="5 16" id="KW-0820">tRNA-binding</keyword>
<dbReference type="AlphaFoldDB" id="A0A918NGH3"/>
<gene>
    <name evidence="15 20" type="primary">pheT</name>
    <name evidence="20" type="ORF">GCM10011309_15090</name>
</gene>
<dbReference type="Proteomes" id="UP000600865">
    <property type="component" value="Unassembled WGS sequence"/>
</dbReference>
<dbReference type="SUPFAM" id="SSF55681">
    <property type="entry name" value="Class II aaRS and biotin synthetases"/>
    <property type="match status" value="1"/>
</dbReference>
<dbReference type="InterPro" id="IPR004532">
    <property type="entry name" value="Phe-tRNA-ligase_IIc_bsu_bact"/>
</dbReference>
<dbReference type="InterPro" id="IPR036690">
    <property type="entry name" value="Fdx_antiC-bd_sf"/>
</dbReference>
<dbReference type="Gene3D" id="2.40.50.140">
    <property type="entry name" value="Nucleic acid-binding proteins"/>
    <property type="match status" value="1"/>
</dbReference>
<dbReference type="SMART" id="SM00873">
    <property type="entry name" value="B3_4"/>
    <property type="match status" value="1"/>
</dbReference>
<name>A0A918NGH3_9PROT</name>
<evidence type="ECO:0000256" key="12">
    <source>
        <dbReference type="ARBA" id="ARBA00022917"/>
    </source>
</evidence>
<comment type="similarity">
    <text evidence="2 15">Belongs to the phenylalanyl-tRNA synthetase beta subunit family. Type 1 subfamily.</text>
</comment>
<dbReference type="Pfam" id="PF17759">
    <property type="entry name" value="tRNA_synthFbeta"/>
    <property type="match status" value="1"/>
</dbReference>
<dbReference type="InterPro" id="IPR009061">
    <property type="entry name" value="DNA-bd_dom_put_sf"/>
</dbReference>
<dbReference type="GO" id="GO:0000049">
    <property type="term" value="F:tRNA binding"/>
    <property type="evidence" value="ECO:0007669"/>
    <property type="project" value="UniProtKB-UniRule"/>
</dbReference>
<dbReference type="GO" id="GO:0004826">
    <property type="term" value="F:phenylalanine-tRNA ligase activity"/>
    <property type="evidence" value="ECO:0007669"/>
    <property type="project" value="UniProtKB-UniRule"/>
</dbReference>
<evidence type="ECO:0000256" key="6">
    <source>
        <dbReference type="ARBA" id="ARBA00022598"/>
    </source>
</evidence>
<evidence type="ECO:0000256" key="1">
    <source>
        <dbReference type="ARBA" id="ARBA00004496"/>
    </source>
</evidence>
<evidence type="ECO:0000259" key="19">
    <source>
        <dbReference type="PROSITE" id="PS51483"/>
    </source>
</evidence>
<evidence type="ECO:0000256" key="4">
    <source>
        <dbReference type="ARBA" id="ARBA00022490"/>
    </source>
</evidence>
<dbReference type="Pfam" id="PF03147">
    <property type="entry name" value="FDX-ACB"/>
    <property type="match status" value="1"/>
</dbReference>
<evidence type="ECO:0000256" key="7">
    <source>
        <dbReference type="ARBA" id="ARBA00022723"/>
    </source>
</evidence>
<keyword evidence="12 15" id="KW-0648">Protein biosynthesis</keyword>
<keyword evidence="11 16" id="KW-0694">RNA-binding</keyword>
<dbReference type="Pfam" id="PF03484">
    <property type="entry name" value="B5"/>
    <property type="match status" value="1"/>
</dbReference>
<feature type="binding site" evidence="15">
    <location>
        <position position="452"/>
    </location>
    <ligand>
        <name>Mg(2+)</name>
        <dbReference type="ChEBI" id="CHEBI:18420"/>
        <note>shared with alpha subunit</note>
    </ligand>
</feature>
<comment type="subcellular location">
    <subcellularLocation>
        <location evidence="1 15">Cytoplasm</location>
    </subcellularLocation>
</comment>
<dbReference type="SUPFAM" id="SSF46955">
    <property type="entry name" value="Putative DNA-binding domain"/>
    <property type="match status" value="1"/>
</dbReference>
<dbReference type="FunFam" id="2.40.50.140:FF:000045">
    <property type="entry name" value="Phenylalanine--tRNA ligase beta subunit"/>
    <property type="match status" value="1"/>
</dbReference>
<dbReference type="Pfam" id="PF01588">
    <property type="entry name" value="tRNA_bind"/>
    <property type="match status" value="1"/>
</dbReference>
<dbReference type="PROSITE" id="PS50886">
    <property type="entry name" value="TRBD"/>
    <property type="match status" value="1"/>
</dbReference>
<evidence type="ECO:0000256" key="13">
    <source>
        <dbReference type="ARBA" id="ARBA00023146"/>
    </source>
</evidence>
<dbReference type="CDD" id="cd02796">
    <property type="entry name" value="tRNA_bind_bactPheRS"/>
    <property type="match status" value="1"/>
</dbReference>
<keyword evidence="6 15" id="KW-0436">Ligase</keyword>
<keyword evidence="13 15" id="KW-0030">Aminoacyl-tRNA synthetase</keyword>
<keyword evidence="10 15" id="KW-0460">Magnesium</keyword>
<feature type="binding site" evidence="15">
    <location>
        <position position="461"/>
    </location>
    <ligand>
        <name>Mg(2+)</name>
        <dbReference type="ChEBI" id="CHEBI:18420"/>
        <note>shared with alpha subunit</note>
    </ligand>
</feature>
<dbReference type="InterPro" id="IPR002547">
    <property type="entry name" value="tRNA-bd_dom"/>
</dbReference>
<keyword evidence="7 15" id="KW-0479">Metal-binding</keyword>
<keyword evidence="21" id="KW-1185">Reference proteome</keyword>
<dbReference type="SMART" id="SM00874">
    <property type="entry name" value="B5"/>
    <property type="match status" value="1"/>
</dbReference>
<dbReference type="GO" id="GO:0006432">
    <property type="term" value="P:phenylalanyl-tRNA aminoacylation"/>
    <property type="evidence" value="ECO:0007669"/>
    <property type="project" value="UniProtKB-UniRule"/>
</dbReference>
<dbReference type="InterPro" id="IPR045060">
    <property type="entry name" value="Phe-tRNA-ligase_IIc_bsu"/>
</dbReference>
<dbReference type="InterPro" id="IPR041616">
    <property type="entry name" value="PheRS_beta_core"/>
</dbReference>
<dbReference type="Gene3D" id="3.30.70.380">
    <property type="entry name" value="Ferrodoxin-fold anticodon-binding domain"/>
    <property type="match status" value="1"/>
</dbReference>
<dbReference type="InterPro" id="IPR020825">
    <property type="entry name" value="Phe-tRNA_synthase-like_B3/B4"/>
</dbReference>
<evidence type="ECO:0000256" key="16">
    <source>
        <dbReference type="PROSITE-ProRule" id="PRU00209"/>
    </source>
</evidence>
<evidence type="ECO:0000256" key="10">
    <source>
        <dbReference type="ARBA" id="ARBA00022842"/>
    </source>
</evidence>
<dbReference type="RefSeq" id="WP_189583525.1">
    <property type="nucleotide sequence ID" value="NZ_BMYV01000001.1"/>
</dbReference>
<dbReference type="EMBL" id="BMYV01000001">
    <property type="protein sequence ID" value="GGX65801.1"/>
    <property type="molecule type" value="Genomic_DNA"/>
</dbReference>
<comment type="cofactor">
    <cofactor evidence="15">
        <name>Mg(2+)</name>
        <dbReference type="ChEBI" id="CHEBI:18420"/>
    </cofactor>
    <text evidence="15">Binds 2 magnesium ions per tetramer.</text>
</comment>
<dbReference type="InterPro" id="IPR033714">
    <property type="entry name" value="tRNA_bind_bactPheRS"/>
</dbReference>
<proteinExistence type="inferred from homology"/>
<comment type="caution">
    <text evidence="20">The sequence shown here is derived from an EMBL/GenBank/DDBJ whole genome shotgun (WGS) entry which is preliminary data.</text>
</comment>
<dbReference type="CDD" id="cd00769">
    <property type="entry name" value="PheRS_beta_core"/>
    <property type="match status" value="1"/>
</dbReference>
<evidence type="ECO:0000313" key="21">
    <source>
        <dbReference type="Proteomes" id="UP000600865"/>
    </source>
</evidence>
<dbReference type="InterPro" id="IPR045864">
    <property type="entry name" value="aa-tRNA-synth_II/BPL/LPL"/>
</dbReference>
<dbReference type="Gene3D" id="3.30.930.10">
    <property type="entry name" value="Bira Bifunctional Protein, Domain 2"/>
    <property type="match status" value="1"/>
</dbReference>
<evidence type="ECO:0000256" key="5">
    <source>
        <dbReference type="ARBA" id="ARBA00022555"/>
    </source>
</evidence>
<comment type="subunit">
    <text evidence="3 15">Tetramer of two alpha and two beta subunits.</text>
</comment>
<keyword evidence="8 15" id="KW-0547">Nucleotide-binding</keyword>
<evidence type="ECO:0000256" key="3">
    <source>
        <dbReference type="ARBA" id="ARBA00011209"/>
    </source>
</evidence>
<dbReference type="GO" id="GO:0005524">
    <property type="term" value="F:ATP binding"/>
    <property type="evidence" value="ECO:0007669"/>
    <property type="project" value="UniProtKB-UniRule"/>
</dbReference>
<dbReference type="EC" id="6.1.1.20" evidence="15"/>
<dbReference type="SUPFAM" id="SSF56037">
    <property type="entry name" value="PheT/TilS domain"/>
    <property type="match status" value="1"/>
</dbReference>
<evidence type="ECO:0000256" key="2">
    <source>
        <dbReference type="ARBA" id="ARBA00008653"/>
    </source>
</evidence>
<dbReference type="GO" id="GO:0009328">
    <property type="term" value="C:phenylalanine-tRNA ligase complex"/>
    <property type="evidence" value="ECO:0007669"/>
    <property type="project" value="TreeGrafter"/>
</dbReference>
<accession>A0A918NGH3</accession>
<feature type="domain" description="B5" evidence="19">
    <location>
        <begin position="400"/>
        <end position="474"/>
    </location>
</feature>
<dbReference type="PROSITE" id="PS51447">
    <property type="entry name" value="FDX_ACB"/>
    <property type="match status" value="1"/>
</dbReference>
<comment type="catalytic activity">
    <reaction evidence="14 15">
        <text>tRNA(Phe) + L-phenylalanine + ATP = L-phenylalanyl-tRNA(Phe) + AMP + diphosphate + H(+)</text>
        <dbReference type="Rhea" id="RHEA:19413"/>
        <dbReference type="Rhea" id="RHEA-COMP:9668"/>
        <dbReference type="Rhea" id="RHEA-COMP:9699"/>
        <dbReference type="ChEBI" id="CHEBI:15378"/>
        <dbReference type="ChEBI" id="CHEBI:30616"/>
        <dbReference type="ChEBI" id="CHEBI:33019"/>
        <dbReference type="ChEBI" id="CHEBI:58095"/>
        <dbReference type="ChEBI" id="CHEBI:78442"/>
        <dbReference type="ChEBI" id="CHEBI:78531"/>
        <dbReference type="ChEBI" id="CHEBI:456215"/>
        <dbReference type="EC" id="6.1.1.20"/>
    </reaction>
</comment>